<dbReference type="SUPFAM" id="SSF54928">
    <property type="entry name" value="RNA-binding domain, RBD"/>
    <property type="match status" value="1"/>
</dbReference>
<feature type="region of interest" description="Disordered" evidence="1">
    <location>
        <begin position="784"/>
        <end position="807"/>
    </location>
</feature>
<dbReference type="EMBL" id="AMWN01000008">
    <property type="protein sequence ID" value="EXJ80564.1"/>
    <property type="molecule type" value="Genomic_DNA"/>
</dbReference>
<feature type="compositionally biased region" description="Polar residues" evidence="1">
    <location>
        <begin position="883"/>
        <end position="894"/>
    </location>
</feature>
<feature type="compositionally biased region" description="Polar residues" evidence="1">
    <location>
        <begin position="784"/>
        <end position="794"/>
    </location>
</feature>
<evidence type="ECO:0008006" key="4">
    <source>
        <dbReference type="Google" id="ProtNLM"/>
    </source>
</evidence>
<evidence type="ECO:0000313" key="2">
    <source>
        <dbReference type="EMBL" id="EXJ80564.1"/>
    </source>
</evidence>
<protein>
    <recommendedName>
        <fullName evidence="4">RRM domain-containing protein</fullName>
    </recommendedName>
</protein>
<keyword evidence="3" id="KW-1185">Reference proteome</keyword>
<feature type="region of interest" description="Disordered" evidence="1">
    <location>
        <begin position="749"/>
        <end position="768"/>
    </location>
</feature>
<reference evidence="2 3" key="1">
    <citation type="submission" date="2013-03" db="EMBL/GenBank/DDBJ databases">
        <title>The Genome Sequence of Capronia coronata CBS 617.96.</title>
        <authorList>
            <consortium name="The Broad Institute Genomics Platform"/>
            <person name="Cuomo C."/>
            <person name="de Hoog S."/>
            <person name="Gorbushina A."/>
            <person name="Walker B."/>
            <person name="Young S.K."/>
            <person name="Zeng Q."/>
            <person name="Gargeya S."/>
            <person name="Fitzgerald M."/>
            <person name="Haas B."/>
            <person name="Abouelleil A."/>
            <person name="Allen A.W."/>
            <person name="Alvarado L."/>
            <person name="Arachchi H.M."/>
            <person name="Berlin A.M."/>
            <person name="Chapman S.B."/>
            <person name="Gainer-Dewar J."/>
            <person name="Goldberg J."/>
            <person name="Griggs A."/>
            <person name="Gujja S."/>
            <person name="Hansen M."/>
            <person name="Howarth C."/>
            <person name="Imamovic A."/>
            <person name="Ireland A."/>
            <person name="Larimer J."/>
            <person name="McCowan C."/>
            <person name="Murphy C."/>
            <person name="Pearson M."/>
            <person name="Poon T.W."/>
            <person name="Priest M."/>
            <person name="Roberts A."/>
            <person name="Saif S."/>
            <person name="Shea T."/>
            <person name="Sisk P."/>
            <person name="Sykes S."/>
            <person name="Wortman J."/>
            <person name="Nusbaum C."/>
            <person name="Birren B."/>
        </authorList>
    </citation>
    <scope>NUCLEOTIDE SEQUENCE [LARGE SCALE GENOMIC DNA]</scope>
    <source>
        <strain evidence="2 3">CBS 617.96</strain>
    </source>
</reference>
<gene>
    <name evidence="2" type="ORF">A1O1_08710</name>
</gene>
<sequence length="914" mass="100680">MEGIQGRFIPPGHLEGGGRAMASDRRMAGPEGLPMRPDAGYYSYNPADLPFMPSYGINHPQAPPPMGYPGPLMPPFAPSMDMMNGRVMAPPSQVWNPPAPGSFLMTPDNMFNHNAIFGPVSPGLGPEHAVPFDPNSEPPFIDSAELHRPRRNGVIKIKNIPYGLTVTEVQQFICKYVHPNDLIKPHQDGFPVHIIMERSTGKTMDCYVELISPEIAADAWERGFSYGPCRFPKLGQRHVIVELSDQAELMKDLFPRARSIVWDKEAFGVPRKAANVDKFSSGFAGFVTAEEMAGVVRHAETPQRSPFASRSLQRTFESTISTLYKFPWSSTEMHTMRQRDILFKTYGRQLEILIFKVEREPAHGRDREVGLDIKLLMDFCFAGMNCLGFSERQKAAIADASRQIGPGFRTSVHARNWPFQALAANPSTLSDQDIGMWIEILDLGMVAMERENRQSIGIRPYLEVVRDDKGYVLFKYTDRGSNITRKDYAMLEYNFMRQMLHKGWATYMHNSGLAPPPDFEDNYPDAIHDYDEANGDDLLEKHSVFACAKADDTNKQLAAFLELLRITRDEEYVKEWNGNHGDNNAQGSFALGAGFEHPMSPDRGRVKSPVKRLGHHAKTQSLSVFPELAGTSMGPILSPPFEIEPSKRAWKPQQRHASDSALDMADRIISPPRISTARKASPSRQESVTKESATDGPNLPPVFKVPRRERQVVRIRAPDGTPVTFTQQAEPDNTAEGVSGMHIKTPQASTVTTPATANTPTSNHASPRRAGFAYLNDVNNHSSDQANVDASPSTHAKPVVMPNVGRPSPGHTRNFGMSSTFSFVAQSASSSPAVARSAHGTRMVAESGSPLARGRGGGPPAAGMVGSTTDSFRSGYGPGPGSGQRSRARSTFSFSEPIDEEEFDGTDVMSGRRQ</sequence>
<dbReference type="OrthoDB" id="336240at2759"/>
<feature type="region of interest" description="Disordered" evidence="1">
    <location>
        <begin position="1"/>
        <end position="32"/>
    </location>
</feature>
<evidence type="ECO:0000256" key="1">
    <source>
        <dbReference type="SAM" id="MobiDB-lite"/>
    </source>
</evidence>
<dbReference type="InterPro" id="IPR012677">
    <property type="entry name" value="Nucleotide-bd_a/b_plait_sf"/>
</dbReference>
<name>W9YE25_9EURO</name>
<dbReference type="HOGENOM" id="CLU_010532_0_0_1"/>
<dbReference type="AlphaFoldDB" id="W9YE25"/>
<dbReference type="InterPro" id="IPR035979">
    <property type="entry name" value="RBD_domain_sf"/>
</dbReference>
<dbReference type="Gene3D" id="3.30.70.330">
    <property type="match status" value="1"/>
</dbReference>
<feature type="compositionally biased region" description="Low complexity" evidence="1">
    <location>
        <begin position="749"/>
        <end position="763"/>
    </location>
</feature>
<proteinExistence type="predicted"/>
<evidence type="ECO:0000313" key="3">
    <source>
        <dbReference type="Proteomes" id="UP000019484"/>
    </source>
</evidence>
<dbReference type="Proteomes" id="UP000019484">
    <property type="component" value="Unassembled WGS sequence"/>
</dbReference>
<accession>W9YE25</accession>
<feature type="region of interest" description="Disordered" evidence="1">
    <location>
        <begin position="671"/>
        <end position="703"/>
    </location>
</feature>
<dbReference type="GO" id="GO:0003676">
    <property type="term" value="F:nucleic acid binding"/>
    <property type="evidence" value="ECO:0007669"/>
    <property type="project" value="InterPro"/>
</dbReference>
<dbReference type="GeneID" id="19163557"/>
<dbReference type="RefSeq" id="XP_007727758.1">
    <property type="nucleotide sequence ID" value="XM_007729568.1"/>
</dbReference>
<feature type="region of interest" description="Disordered" evidence="1">
    <location>
        <begin position="845"/>
        <end position="914"/>
    </location>
</feature>
<dbReference type="STRING" id="1182541.W9YE25"/>
<organism evidence="2 3">
    <name type="scientific">Capronia coronata CBS 617.96</name>
    <dbReference type="NCBI Taxonomy" id="1182541"/>
    <lineage>
        <taxon>Eukaryota</taxon>
        <taxon>Fungi</taxon>
        <taxon>Dikarya</taxon>
        <taxon>Ascomycota</taxon>
        <taxon>Pezizomycotina</taxon>
        <taxon>Eurotiomycetes</taxon>
        <taxon>Chaetothyriomycetidae</taxon>
        <taxon>Chaetothyriales</taxon>
        <taxon>Herpotrichiellaceae</taxon>
        <taxon>Capronia</taxon>
    </lineage>
</organism>
<comment type="caution">
    <text evidence="2">The sequence shown here is derived from an EMBL/GenBank/DDBJ whole genome shotgun (WGS) entry which is preliminary data.</text>
</comment>
<dbReference type="eggNOG" id="ENOG502S5WM">
    <property type="taxonomic scope" value="Eukaryota"/>
</dbReference>